<dbReference type="GO" id="GO:0006368">
    <property type="term" value="P:transcription elongation by RNA polymerase II"/>
    <property type="evidence" value="ECO:0007669"/>
    <property type="project" value="InterPro"/>
</dbReference>
<evidence type="ECO:0000313" key="3">
    <source>
        <dbReference type="Proteomes" id="UP000290289"/>
    </source>
</evidence>
<reference evidence="2 3" key="1">
    <citation type="submission" date="2018-10" db="EMBL/GenBank/DDBJ databases">
        <title>A high-quality apple genome assembly.</title>
        <authorList>
            <person name="Hu J."/>
        </authorList>
    </citation>
    <scope>NUCLEOTIDE SEQUENCE [LARGE SCALE GENOMIC DNA]</scope>
    <source>
        <strain evidence="3">cv. HFTH1</strain>
        <tissue evidence="2">Young leaf</tissue>
    </source>
</reference>
<dbReference type="Pfam" id="PF06881">
    <property type="entry name" value="Elongin_A"/>
    <property type="match status" value="1"/>
</dbReference>
<dbReference type="Proteomes" id="UP000290289">
    <property type="component" value="Chromosome 4"/>
</dbReference>
<dbReference type="AlphaFoldDB" id="A0A498K3G4"/>
<gene>
    <name evidence="2" type="ORF">DVH24_015306</name>
</gene>
<dbReference type="EMBL" id="RDQH01000330">
    <property type="protein sequence ID" value="RXI01957.1"/>
    <property type="molecule type" value="Genomic_DNA"/>
</dbReference>
<evidence type="ECO:0000256" key="1">
    <source>
        <dbReference type="SAM" id="MobiDB-lite"/>
    </source>
</evidence>
<evidence type="ECO:0000313" key="2">
    <source>
        <dbReference type="EMBL" id="RXI01957.1"/>
    </source>
</evidence>
<name>A0A498K3G4_MALDO</name>
<dbReference type="Gene3D" id="6.10.250.3180">
    <property type="match status" value="1"/>
</dbReference>
<sequence length="171" mass="19685">MEKETNKKRIEHFNILERILPHCTVDQLWTIEKSTRGRDLSPVTDKLWEKICEAKFGADPRIEKIKRVNVVFRWVDVYEAKLEADRLKSQGHQILEAARIQVPSSSSNNERSSSGSGINNVSSRKGSVPMKKLRSEVRNCLEVRNRKIMKNYSSAKDKSTFKPSDIIVLDD</sequence>
<dbReference type="PANTHER" id="PTHR47543:SF2">
    <property type="entry name" value="RNA POLYMERASE II TRANSCRIPTION FACTOR SIII SUBUNIT A"/>
    <property type="match status" value="1"/>
</dbReference>
<accession>A0A498K3G4</accession>
<dbReference type="GO" id="GO:0070449">
    <property type="term" value="C:elongin complex"/>
    <property type="evidence" value="ECO:0007669"/>
    <property type="project" value="InterPro"/>
</dbReference>
<keyword evidence="3" id="KW-1185">Reference proteome</keyword>
<dbReference type="PANTHER" id="PTHR47543">
    <property type="entry name" value="OS08G0169600 PROTEIN"/>
    <property type="match status" value="1"/>
</dbReference>
<protein>
    <submittedName>
        <fullName evidence="2">Uncharacterized protein</fullName>
    </submittedName>
</protein>
<comment type="caution">
    <text evidence="2">The sequence shown here is derived from an EMBL/GenBank/DDBJ whole genome shotgun (WGS) entry which is preliminary data.</text>
</comment>
<feature type="region of interest" description="Disordered" evidence="1">
    <location>
        <begin position="98"/>
        <end position="132"/>
    </location>
</feature>
<proteinExistence type="predicted"/>
<dbReference type="InterPro" id="IPR010684">
    <property type="entry name" value="RNA_pol_II_trans_fac_SIII_A"/>
</dbReference>
<feature type="compositionally biased region" description="Low complexity" evidence="1">
    <location>
        <begin position="104"/>
        <end position="123"/>
    </location>
</feature>
<organism evidence="2 3">
    <name type="scientific">Malus domestica</name>
    <name type="common">Apple</name>
    <name type="synonym">Pyrus malus</name>
    <dbReference type="NCBI Taxonomy" id="3750"/>
    <lineage>
        <taxon>Eukaryota</taxon>
        <taxon>Viridiplantae</taxon>
        <taxon>Streptophyta</taxon>
        <taxon>Embryophyta</taxon>
        <taxon>Tracheophyta</taxon>
        <taxon>Spermatophyta</taxon>
        <taxon>Magnoliopsida</taxon>
        <taxon>eudicotyledons</taxon>
        <taxon>Gunneridae</taxon>
        <taxon>Pentapetalae</taxon>
        <taxon>rosids</taxon>
        <taxon>fabids</taxon>
        <taxon>Rosales</taxon>
        <taxon>Rosaceae</taxon>
        <taxon>Amygdaloideae</taxon>
        <taxon>Maleae</taxon>
        <taxon>Malus</taxon>
    </lineage>
</organism>